<name>X1R4W2_9ZZZZ</name>
<sequence length="46" mass="4602">MSKEGIVLVVKAGGGVVAMVLIWRLVIAALAAGIDGVMFFTGVGAI</sequence>
<proteinExistence type="predicted"/>
<feature type="transmembrane region" description="Helical" evidence="1">
    <location>
        <begin position="12"/>
        <end position="34"/>
    </location>
</feature>
<evidence type="ECO:0000313" key="2">
    <source>
        <dbReference type="EMBL" id="GAI62091.1"/>
    </source>
</evidence>
<keyword evidence="1" id="KW-0472">Membrane</keyword>
<accession>X1R4W2</accession>
<evidence type="ECO:0000256" key="1">
    <source>
        <dbReference type="SAM" id="Phobius"/>
    </source>
</evidence>
<reference evidence="2" key="1">
    <citation type="journal article" date="2014" name="Front. Microbiol.">
        <title>High frequency of phylogenetically diverse reductive dehalogenase-homologous genes in deep subseafloor sedimentary metagenomes.</title>
        <authorList>
            <person name="Kawai M."/>
            <person name="Futagami T."/>
            <person name="Toyoda A."/>
            <person name="Takaki Y."/>
            <person name="Nishi S."/>
            <person name="Hori S."/>
            <person name="Arai W."/>
            <person name="Tsubouchi T."/>
            <person name="Morono Y."/>
            <person name="Uchiyama I."/>
            <person name="Ito T."/>
            <person name="Fujiyama A."/>
            <person name="Inagaki F."/>
            <person name="Takami H."/>
        </authorList>
    </citation>
    <scope>NUCLEOTIDE SEQUENCE</scope>
    <source>
        <strain evidence="2">Expedition CK06-06</strain>
    </source>
</reference>
<protein>
    <submittedName>
        <fullName evidence="2">Uncharacterized protein</fullName>
    </submittedName>
</protein>
<keyword evidence="1" id="KW-0812">Transmembrane</keyword>
<feature type="non-terminal residue" evidence="2">
    <location>
        <position position="46"/>
    </location>
</feature>
<comment type="caution">
    <text evidence="2">The sequence shown here is derived from an EMBL/GenBank/DDBJ whole genome shotgun (WGS) entry which is preliminary data.</text>
</comment>
<gene>
    <name evidence="2" type="ORF">S06H3_65939</name>
</gene>
<dbReference type="AlphaFoldDB" id="X1R4W2"/>
<organism evidence="2">
    <name type="scientific">marine sediment metagenome</name>
    <dbReference type="NCBI Taxonomy" id="412755"/>
    <lineage>
        <taxon>unclassified sequences</taxon>
        <taxon>metagenomes</taxon>
        <taxon>ecological metagenomes</taxon>
    </lineage>
</organism>
<dbReference type="EMBL" id="BARV01044649">
    <property type="protein sequence ID" value="GAI62091.1"/>
    <property type="molecule type" value="Genomic_DNA"/>
</dbReference>
<keyword evidence="1" id="KW-1133">Transmembrane helix</keyword>